<dbReference type="KEGG" id="stai:STAIW_v1c05640"/>
<evidence type="ECO:0008006" key="3">
    <source>
        <dbReference type="Google" id="ProtNLM"/>
    </source>
</evidence>
<keyword evidence="2" id="KW-1185">Reference proteome</keyword>
<reference evidence="1 2" key="1">
    <citation type="journal article" date="2013" name="Genome Biol. Evol.">
        <title>Comparison of metabolic capacities and inference of gene content evolution in mosquito-associated Spiroplasma diminutum and S. taiwanense.</title>
        <authorList>
            <person name="Lo W.S."/>
            <person name="Ku C."/>
            <person name="Chen L.L."/>
            <person name="Chang T.H."/>
            <person name="Kuo C.H."/>
        </authorList>
    </citation>
    <scope>NUCLEOTIDE SEQUENCE [LARGE SCALE GENOMIC DNA]</scope>
    <source>
        <strain evidence="1">CT-1</strain>
    </source>
</reference>
<sequence length="124" mass="14864">MVDIKYIEQNFDTERKCMEFSIQKKQTLNLKYCKCGCNLSNLKCYESRSCFVCCCNNFIYPRKDLIFENSKLPLKTWFLAIAIFLNNSKITAERLRLELNINYKSAYYMLKKLKNEKNLISFFE</sequence>
<evidence type="ECO:0000313" key="2">
    <source>
        <dbReference type="Proteomes" id="UP000014984"/>
    </source>
</evidence>
<dbReference type="EMBL" id="CP005074">
    <property type="protein sequence ID" value="AGR41186.1"/>
    <property type="molecule type" value="Genomic_DNA"/>
</dbReference>
<accession>S5LX35</accession>
<dbReference type="HOGENOM" id="CLU_2002477_0_0_14"/>
<dbReference type="STRING" id="1276220.STAIW_v1c05640"/>
<organism evidence="1 2">
    <name type="scientific">Spiroplasma taiwanense CT-1</name>
    <dbReference type="NCBI Taxonomy" id="1276220"/>
    <lineage>
        <taxon>Bacteria</taxon>
        <taxon>Bacillati</taxon>
        <taxon>Mycoplasmatota</taxon>
        <taxon>Mollicutes</taxon>
        <taxon>Entomoplasmatales</taxon>
        <taxon>Spiroplasmataceae</taxon>
        <taxon>Spiroplasma</taxon>
    </lineage>
</organism>
<dbReference type="PATRIC" id="fig|1276220.3.peg.575"/>
<dbReference type="Proteomes" id="UP000014984">
    <property type="component" value="Chromosome"/>
</dbReference>
<dbReference type="AlphaFoldDB" id="S5LX35"/>
<name>S5LX35_9MOLU</name>
<gene>
    <name evidence="1" type="ORF">STAIW_v1c05640</name>
</gene>
<evidence type="ECO:0000313" key="1">
    <source>
        <dbReference type="EMBL" id="AGR41186.1"/>
    </source>
</evidence>
<protein>
    <recommendedName>
        <fullName evidence="3">Transposase</fullName>
    </recommendedName>
</protein>
<dbReference type="RefSeq" id="WP_020834325.1">
    <property type="nucleotide sequence ID" value="NC_021846.1"/>
</dbReference>
<dbReference type="OrthoDB" id="9783459at2"/>
<proteinExistence type="predicted"/>